<evidence type="ECO:0000313" key="1">
    <source>
        <dbReference type="EMBL" id="KAH7918382.1"/>
    </source>
</evidence>
<gene>
    <name evidence="1" type="ORF">BV22DRAFT_1051765</name>
</gene>
<dbReference type="EMBL" id="MU266795">
    <property type="protein sequence ID" value="KAH7918382.1"/>
    <property type="molecule type" value="Genomic_DNA"/>
</dbReference>
<name>A0ACB8AYC0_9AGAM</name>
<proteinExistence type="predicted"/>
<organism evidence="1 2">
    <name type="scientific">Leucogyrophana mollusca</name>
    <dbReference type="NCBI Taxonomy" id="85980"/>
    <lineage>
        <taxon>Eukaryota</taxon>
        <taxon>Fungi</taxon>
        <taxon>Dikarya</taxon>
        <taxon>Basidiomycota</taxon>
        <taxon>Agaricomycotina</taxon>
        <taxon>Agaricomycetes</taxon>
        <taxon>Agaricomycetidae</taxon>
        <taxon>Boletales</taxon>
        <taxon>Boletales incertae sedis</taxon>
        <taxon>Leucogyrophana</taxon>
    </lineage>
</organism>
<keyword evidence="2" id="KW-1185">Reference proteome</keyword>
<reference evidence="1" key="1">
    <citation type="journal article" date="2021" name="New Phytol.">
        <title>Evolutionary innovations through gain and loss of genes in the ectomycorrhizal Boletales.</title>
        <authorList>
            <person name="Wu G."/>
            <person name="Miyauchi S."/>
            <person name="Morin E."/>
            <person name="Kuo A."/>
            <person name="Drula E."/>
            <person name="Varga T."/>
            <person name="Kohler A."/>
            <person name="Feng B."/>
            <person name="Cao Y."/>
            <person name="Lipzen A."/>
            <person name="Daum C."/>
            <person name="Hundley H."/>
            <person name="Pangilinan J."/>
            <person name="Johnson J."/>
            <person name="Barry K."/>
            <person name="LaButti K."/>
            <person name="Ng V."/>
            <person name="Ahrendt S."/>
            <person name="Min B."/>
            <person name="Choi I.G."/>
            <person name="Park H."/>
            <person name="Plett J.M."/>
            <person name="Magnuson J."/>
            <person name="Spatafora J.W."/>
            <person name="Nagy L.G."/>
            <person name="Henrissat B."/>
            <person name="Grigoriev I.V."/>
            <person name="Yang Z.L."/>
            <person name="Xu J."/>
            <person name="Martin F.M."/>
        </authorList>
    </citation>
    <scope>NUCLEOTIDE SEQUENCE</scope>
    <source>
        <strain evidence="1">KUC20120723A-06</strain>
    </source>
</reference>
<evidence type="ECO:0000313" key="2">
    <source>
        <dbReference type="Proteomes" id="UP000790709"/>
    </source>
</evidence>
<accession>A0ACB8AYC0</accession>
<protein>
    <submittedName>
        <fullName evidence="1">Uncharacterized protein</fullName>
    </submittedName>
</protein>
<sequence>MLSKWTGSAAEVTCLDDNDNWVPPEVVRIQHEWIFLPPEGQSSVPRRLQAVAATQPVTLLLPHLSYAPVLRQHLPPASTQQGTAFAVAKPTVPVTVEASTELESARMEHAPMYTPKLIGFDDGDGMDVDRLASSCNADDAAEEPDNSSGIQGIKGTHAAATTVSLADKSREEEVGEHLVETVVQIGRVEDGRTWKEGSRGRTLARTHCYPSPNNGKRARREDSASVVRRPRGHDVWQPGPAGSQNWSLSPPNRAKVISRPPSQGKLLGEKQCYMAGCRVVLTTTSQLHSGLSKSKGKPMHLQIMHTVMSKKDLEEACTEYLSKVMTLLLQPHARWLLTMGGLLWRIALEYGPPTLYQAALAGPSIDTTLYNLGEYLPDSGETDNIMSETEIEVL</sequence>
<comment type="caution">
    <text evidence="1">The sequence shown here is derived from an EMBL/GenBank/DDBJ whole genome shotgun (WGS) entry which is preliminary data.</text>
</comment>
<dbReference type="Proteomes" id="UP000790709">
    <property type="component" value="Unassembled WGS sequence"/>
</dbReference>